<accession>A0ACC1J7Y9</accession>
<dbReference type="EMBL" id="JANBPW010002418">
    <property type="protein sequence ID" value="KAJ1940872.1"/>
    <property type="molecule type" value="Genomic_DNA"/>
</dbReference>
<name>A0ACC1J7Y9_9FUNG</name>
<keyword evidence="2" id="KW-1185">Reference proteome</keyword>
<dbReference type="Proteomes" id="UP001150603">
    <property type="component" value="Unassembled WGS sequence"/>
</dbReference>
<evidence type="ECO:0000313" key="2">
    <source>
        <dbReference type="Proteomes" id="UP001150603"/>
    </source>
</evidence>
<protein>
    <submittedName>
        <fullName evidence="1">Uncharacterized protein</fullName>
    </submittedName>
</protein>
<organism evidence="1 2">
    <name type="scientific">Linderina macrospora</name>
    <dbReference type="NCBI Taxonomy" id="4868"/>
    <lineage>
        <taxon>Eukaryota</taxon>
        <taxon>Fungi</taxon>
        <taxon>Fungi incertae sedis</taxon>
        <taxon>Zoopagomycota</taxon>
        <taxon>Kickxellomycotina</taxon>
        <taxon>Kickxellomycetes</taxon>
        <taxon>Kickxellales</taxon>
        <taxon>Kickxellaceae</taxon>
        <taxon>Linderina</taxon>
    </lineage>
</organism>
<reference evidence="1" key="1">
    <citation type="submission" date="2022-07" db="EMBL/GenBank/DDBJ databases">
        <title>Phylogenomic reconstructions and comparative analyses of Kickxellomycotina fungi.</title>
        <authorList>
            <person name="Reynolds N.K."/>
            <person name="Stajich J.E."/>
            <person name="Barry K."/>
            <person name="Grigoriev I.V."/>
            <person name="Crous P."/>
            <person name="Smith M.E."/>
        </authorList>
    </citation>
    <scope>NUCLEOTIDE SEQUENCE</scope>
    <source>
        <strain evidence="1">NRRL 5244</strain>
    </source>
</reference>
<proteinExistence type="predicted"/>
<evidence type="ECO:0000313" key="1">
    <source>
        <dbReference type="EMBL" id="KAJ1940872.1"/>
    </source>
</evidence>
<sequence length="518" mass="57691">MPRPTVTPKFGSLPKTAATAPRATAVEPLFAPKLPDPASASATKPAASPVLGDMQTPRGMGTPRVNGSVSVARGTPHSLYDASPSVEATNRRDSRSRRSPNDRPPTLLFETPKTQTTSMDIGEKIPAPKEPTPEPVPVPDPVFSLDPLPPIPAAPHTPELTVSKVAPSLGDIAKAGLVFGIFNAYRRQDLLPAEPKTSTETEYPLKYQSLYSKAKLTARLEYCMSLGNLFDVDREPSADVAPFSEFFQEQNTLLEEQRSSLLLRVSRLKQKLSQPAPSESTGKRAADIRALRNQVSELRKARESKSATVDELNEQIQALQHTSLALDRKASEKKNSLSVLLAINGLHLSDVSEDRCELVYDKFAKLAVDTTAEFSSLHPDIDWNAVVRDNVDVKDMTSRHYVIRVMKANAVIKRLLADVKAVRRQMPVELTYVEGAVVVRMLFFSREHRRRFHLQISLPRLDDYVHLYEESKFDWPLEIAYGDVDSAKFKRCLKACRINPQTPLLSMYEHVERSMADF</sequence>
<comment type="caution">
    <text evidence="1">The sequence shown here is derived from an EMBL/GenBank/DDBJ whole genome shotgun (WGS) entry which is preliminary data.</text>
</comment>
<gene>
    <name evidence="1" type="ORF">FBU59_003678</name>
</gene>